<dbReference type="SUPFAM" id="SSF46458">
    <property type="entry name" value="Globin-like"/>
    <property type="match status" value="1"/>
</dbReference>
<feature type="domain" description="Globin-sensor" evidence="2">
    <location>
        <begin position="17"/>
        <end position="196"/>
    </location>
</feature>
<dbReference type="InterPro" id="IPR044398">
    <property type="entry name" value="Globin-sensor_dom"/>
</dbReference>
<gene>
    <name evidence="3" type="ORF">BB558_006938</name>
</gene>
<protein>
    <recommendedName>
        <fullName evidence="2">Globin-sensor domain-containing protein</fullName>
    </recommendedName>
</protein>
<dbReference type="EMBL" id="MBFU01000979">
    <property type="protein sequence ID" value="PVZ97116.1"/>
    <property type="molecule type" value="Genomic_DNA"/>
</dbReference>
<keyword evidence="1" id="KW-0812">Transmembrane</keyword>
<dbReference type="InterPro" id="IPR012292">
    <property type="entry name" value="Globin/Proto"/>
</dbReference>
<dbReference type="PANTHER" id="PTHR42071">
    <property type="entry name" value="PROTOGLOBIN DOMAIN-CONTAINING PROTEIN"/>
    <property type="match status" value="1"/>
</dbReference>
<comment type="caution">
    <text evidence="3">The sequence shown here is derived from an EMBL/GenBank/DDBJ whole genome shotgun (WGS) entry which is preliminary data.</text>
</comment>
<dbReference type="GO" id="GO:0020037">
    <property type="term" value="F:heme binding"/>
    <property type="evidence" value="ECO:0007669"/>
    <property type="project" value="InterPro"/>
</dbReference>
<dbReference type="Pfam" id="PF11563">
    <property type="entry name" value="Protoglobin"/>
    <property type="match status" value="1"/>
</dbReference>
<dbReference type="InterPro" id="IPR009050">
    <property type="entry name" value="Globin-like_sf"/>
</dbReference>
<feature type="transmembrane region" description="Helical" evidence="1">
    <location>
        <begin position="227"/>
        <end position="247"/>
    </location>
</feature>
<dbReference type="InterPro" id="IPR039379">
    <property type="entry name" value="Protoglobin_sensor_dom"/>
</dbReference>
<dbReference type="Gene3D" id="1.10.490.10">
    <property type="entry name" value="Globins"/>
    <property type="match status" value="1"/>
</dbReference>
<evidence type="ECO:0000313" key="3">
    <source>
        <dbReference type="EMBL" id="PVZ97116.1"/>
    </source>
</evidence>
<accession>A0A2U1IWC5</accession>
<name>A0A2U1IWC5_SMIAN</name>
<evidence type="ECO:0000256" key="1">
    <source>
        <dbReference type="SAM" id="Phobius"/>
    </source>
</evidence>
<keyword evidence="4" id="KW-1185">Reference proteome</keyword>
<keyword evidence="1" id="KW-0472">Membrane</keyword>
<sequence>MADFIHIDRDRLYTDLQYRFEYVAGFIGFDEKDRQLIRDSAPIVEPLIPKIVDAFYEKIFSYDAVKVFMTKPMSGIEDNSETMETIRLDSSPILYRKMMLKKYFNRILTADWDTAHIRYLDWVARIHPLSPVEGASIGVNYVHVNSMIGYLAGLFTDVLTRINEWDEETKCNTVIAFNKFFYVQADLFSRYYVKEGVAEIEKEAIEEAKRQEMEEIRQRVGTESHPVLMTFALIGLVLGSVTARILYK</sequence>
<reference evidence="3 4" key="1">
    <citation type="journal article" date="2018" name="MBio">
        <title>Comparative Genomics Reveals the Core Gene Toolbox for the Fungus-Insect Symbiosis.</title>
        <authorList>
            <person name="Wang Y."/>
            <person name="Stata M."/>
            <person name="Wang W."/>
            <person name="Stajich J.E."/>
            <person name="White M.M."/>
            <person name="Moncalvo J.M."/>
        </authorList>
    </citation>
    <scope>NUCLEOTIDE SEQUENCE [LARGE SCALE GENOMIC DNA]</scope>
    <source>
        <strain evidence="3 4">AUS-126-30</strain>
    </source>
</reference>
<evidence type="ECO:0000259" key="2">
    <source>
        <dbReference type="Pfam" id="PF11563"/>
    </source>
</evidence>
<dbReference type="GO" id="GO:0019825">
    <property type="term" value="F:oxygen binding"/>
    <property type="evidence" value="ECO:0007669"/>
    <property type="project" value="InterPro"/>
</dbReference>
<dbReference type="PANTHER" id="PTHR42071:SF1">
    <property type="entry name" value="GLOBIN-SENSOR DOMAIN-CONTAINING PROTEIN"/>
    <property type="match status" value="1"/>
</dbReference>
<keyword evidence="1" id="KW-1133">Transmembrane helix</keyword>
<dbReference type="CDD" id="cd01068">
    <property type="entry name" value="globin_sensor"/>
    <property type="match status" value="1"/>
</dbReference>
<proteinExistence type="predicted"/>
<evidence type="ECO:0000313" key="4">
    <source>
        <dbReference type="Proteomes" id="UP000245591"/>
    </source>
</evidence>
<dbReference type="AlphaFoldDB" id="A0A2U1IWC5"/>
<organism evidence="3 4">
    <name type="scientific">Smittium angustum</name>
    <dbReference type="NCBI Taxonomy" id="133377"/>
    <lineage>
        <taxon>Eukaryota</taxon>
        <taxon>Fungi</taxon>
        <taxon>Fungi incertae sedis</taxon>
        <taxon>Zoopagomycota</taxon>
        <taxon>Kickxellomycotina</taxon>
        <taxon>Harpellomycetes</taxon>
        <taxon>Harpellales</taxon>
        <taxon>Legeriomycetaceae</taxon>
        <taxon>Smittium</taxon>
    </lineage>
</organism>
<dbReference type="Proteomes" id="UP000245591">
    <property type="component" value="Unassembled WGS sequence"/>
</dbReference>